<feature type="compositionally biased region" description="Polar residues" evidence="1">
    <location>
        <begin position="81"/>
        <end position="102"/>
    </location>
</feature>
<reference evidence="2 3" key="1">
    <citation type="journal article" date="2019" name="Sci. Rep.">
        <title>Orb-weaving spider Araneus ventricosus genome elucidates the spidroin gene catalogue.</title>
        <authorList>
            <person name="Kono N."/>
            <person name="Nakamura H."/>
            <person name="Ohtoshi R."/>
            <person name="Moran D.A.P."/>
            <person name="Shinohara A."/>
            <person name="Yoshida Y."/>
            <person name="Fujiwara M."/>
            <person name="Mori M."/>
            <person name="Tomita M."/>
            <person name="Arakawa K."/>
        </authorList>
    </citation>
    <scope>NUCLEOTIDE SEQUENCE [LARGE SCALE GENOMIC DNA]</scope>
</reference>
<protein>
    <submittedName>
        <fullName evidence="2">Uncharacterized protein</fullName>
    </submittedName>
</protein>
<keyword evidence="3" id="KW-1185">Reference proteome</keyword>
<comment type="caution">
    <text evidence="2">The sequence shown here is derived from an EMBL/GenBank/DDBJ whole genome shotgun (WGS) entry which is preliminary data.</text>
</comment>
<proteinExistence type="predicted"/>
<dbReference type="Proteomes" id="UP000499080">
    <property type="component" value="Unassembled WGS sequence"/>
</dbReference>
<dbReference type="OrthoDB" id="6626910at2759"/>
<dbReference type="AlphaFoldDB" id="A0A4Y2WYX6"/>
<evidence type="ECO:0000256" key="1">
    <source>
        <dbReference type="SAM" id="MobiDB-lite"/>
    </source>
</evidence>
<feature type="region of interest" description="Disordered" evidence="1">
    <location>
        <begin position="1"/>
        <end position="58"/>
    </location>
</feature>
<gene>
    <name evidence="2" type="ORF">AVEN_124526_1</name>
</gene>
<name>A0A4Y2WYX6_ARAVE</name>
<evidence type="ECO:0000313" key="3">
    <source>
        <dbReference type="Proteomes" id="UP000499080"/>
    </source>
</evidence>
<dbReference type="EMBL" id="BGPR01068036">
    <property type="protein sequence ID" value="GBO42078.1"/>
    <property type="molecule type" value="Genomic_DNA"/>
</dbReference>
<feature type="compositionally biased region" description="Polar residues" evidence="1">
    <location>
        <begin position="38"/>
        <end position="57"/>
    </location>
</feature>
<evidence type="ECO:0000313" key="2">
    <source>
        <dbReference type="EMBL" id="GBO42078.1"/>
    </source>
</evidence>
<feature type="region of interest" description="Disordered" evidence="1">
    <location>
        <begin position="81"/>
        <end position="109"/>
    </location>
</feature>
<sequence length="252" mass="28309">MVCTLGNSRLGDLEDPRLQHRPRTFINSNGSAGRLSHTGVQTSPTKAQARNQVQAHSPPSEIINAPQKRLHTSPLHQSQVLIPTTKSPTNNTGTQENINNPRPAQHPQRPVTYADKARGKPSKPQTILHYANEGSKEDNISNILRKERDIIKKIPIKDVRKIRNGIAIDCKSKEDIDAILQEIEGRPDLKAAVKPVQFRQVLPRCIVYGLPLEITKEELEESLHHNFPGSKSEELRVLFPIKGRTGKNHWVF</sequence>
<accession>A0A4Y2WYX6</accession>
<organism evidence="2 3">
    <name type="scientific">Araneus ventricosus</name>
    <name type="common">Orbweaver spider</name>
    <name type="synonym">Epeira ventricosa</name>
    <dbReference type="NCBI Taxonomy" id="182803"/>
    <lineage>
        <taxon>Eukaryota</taxon>
        <taxon>Metazoa</taxon>
        <taxon>Ecdysozoa</taxon>
        <taxon>Arthropoda</taxon>
        <taxon>Chelicerata</taxon>
        <taxon>Arachnida</taxon>
        <taxon>Araneae</taxon>
        <taxon>Araneomorphae</taxon>
        <taxon>Entelegynae</taxon>
        <taxon>Araneoidea</taxon>
        <taxon>Araneidae</taxon>
        <taxon>Araneus</taxon>
    </lineage>
</organism>